<dbReference type="SMART" id="SM00516">
    <property type="entry name" value="SEC14"/>
    <property type="match status" value="1"/>
</dbReference>
<evidence type="ECO:0000313" key="2">
    <source>
        <dbReference type="EMBL" id="CAE0487100.1"/>
    </source>
</evidence>
<dbReference type="InterPro" id="IPR001251">
    <property type="entry name" value="CRAL-TRIO_dom"/>
</dbReference>
<dbReference type="PROSITE" id="PS50191">
    <property type="entry name" value="CRAL_TRIO"/>
    <property type="match status" value="1"/>
</dbReference>
<dbReference type="Gene3D" id="3.40.525.10">
    <property type="entry name" value="CRAL-TRIO lipid binding domain"/>
    <property type="match status" value="1"/>
</dbReference>
<proteinExistence type="predicted"/>
<reference evidence="2" key="1">
    <citation type="submission" date="2021-01" db="EMBL/GenBank/DDBJ databases">
        <authorList>
            <person name="Corre E."/>
            <person name="Pelletier E."/>
            <person name="Niang G."/>
            <person name="Scheremetjew M."/>
            <person name="Finn R."/>
            <person name="Kale V."/>
            <person name="Holt S."/>
            <person name="Cochrane G."/>
            <person name="Meng A."/>
            <person name="Brown T."/>
            <person name="Cohen L."/>
        </authorList>
    </citation>
    <scope>NUCLEOTIDE SEQUENCE</scope>
    <source>
        <strain evidence="2">CCMP1320</strain>
    </source>
</reference>
<dbReference type="SUPFAM" id="SSF52087">
    <property type="entry name" value="CRAL/TRIO domain"/>
    <property type="match status" value="1"/>
</dbReference>
<dbReference type="Pfam" id="PF03765">
    <property type="entry name" value="CRAL_TRIO_N"/>
    <property type="match status" value="1"/>
</dbReference>
<dbReference type="Pfam" id="PF00650">
    <property type="entry name" value="CRAL_TRIO"/>
    <property type="match status" value="1"/>
</dbReference>
<dbReference type="AlphaFoldDB" id="A0A7S3VI54"/>
<protein>
    <recommendedName>
        <fullName evidence="1">CRAL-TRIO domain-containing protein</fullName>
    </recommendedName>
</protein>
<dbReference type="InterPro" id="IPR036273">
    <property type="entry name" value="CRAL/TRIO_N_dom_sf"/>
</dbReference>
<accession>A0A7S3VI54</accession>
<dbReference type="PANTHER" id="PTHR46277:SF3">
    <property type="entry name" value="BINDING PROTEIN, PUTATIVE-RELATED"/>
    <property type="match status" value="1"/>
</dbReference>
<dbReference type="InterPro" id="IPR036865">
    <property type="entry name" value="CRAL-TRIO_dom_sf"/>
</dbReference>
<dbReference type="EMBL" id="HBIP01004465">
    <property type="protein sequence ID" value="CAE0487100.1"/>
    <property type="molecule type" value="Transcribed_RNA"/>
</dbReference>
<sequence>MKLEDRLDETQRRKLQELLRAVPQDVDSTLVKYGEEGVTAQTCLRWLKARKWDVKLAKKELINHAAWRKEFLSPFPGHKHIPSSAVSLELGREMVFMLGTDLKHHPTVLVIGGKHVPQDVERTKRFISYTLDATIRWGHLEMAKKLQHAASQGIKLERDFYDGKAVGVFDLSDFGYANSDLSALKAVFDLLQNHYVERLYRLYLYCAPMLFYGLWKVIAPLIDPKSKEKVQFVDKSNVVKLMTSHFSPESLPQNFGGLFQPVPIQEIWQMIEEQKPELKASA</sequence>
<dbReference type="InterPro" id="IPR011074">
    <property type="entry name" value="CRAL/TRIO_N_dom"/>
</dbReference>
<evidence type="ECO:0000259" key="1">
    <source>
        <dbReference type="PROSITE" id="PS50191"/>
    </source>
</evidence>
<name>A0A7S3VI54_DUNTE</name>
<feature type="domain" description="CRAL-TRIO" evidence="1">
    <location>
        <begin position="97"/>
        <end position="263"/>
    </location>
</feature>
<organism evidence="2">
    <name type="scientific">Dunaliella tertiolecta</name>
    <name type="common">Green alga</name>
    <dbReference type="NCBI Taxonomy" id="3047"/>
    <lineage>
        <taxon>Eukaryota</taxon>
        <taxon>Viridiplantae</taxon>
        <taxon>Chlorophyta</taxon>
        <taxon>core chlorophytes</taxon>
        <taxon>Chlorophyceae</taxon>
        <taxon>CS clade</taxon>
        <taxon>Chlamydomonadales</taxon>
        <taxon>Dunaliellaceae</taxon>
        <taxon>Dunaliella</taxon>
    </lineage>
</organism>
<dbReference type="SUPFAM" id="SSF46938">
    <property type="entry name" value="CRAL/TRIO N-terminal domain"/>
    <property type="match status" value="1"/>
</dbReference>
<dbReference type="SMART" id="SM01100">
    <property type="entry name" value="CRAL_TRIO_N"/>
    <property type="match status" value="1"/>
</dbReference>
<dbReference type="CDD" id="cd00170">
    <property type="entry name" value="SEC14"/>
    <property type="match status" value="1"/>
</dbReference>
<dbReference type="PANTHER" id="PTHR46277">
    <property type="entry name" value="OS03G0850700 PROTEIN"/>
    <property type="match status" value="1"/>
</dbReference>
<gene>
    <name evidence="2" type="ORF">DTER00134_LOCUS2145</name>
</gene>